<dbReference type="InterPro" id="IPR029044">
    <property type="entry name" value="Nucleotide-diphossugar_trans"/>
</dbReference>
<gene>
    <name evidence="2" type="ORF">C7S18_00345</name>
</gene>
<dbReference type="CDD" id="cd00761">
    <property type="entry name" value="Glyco_tranf_GTA_type"/>
    <property type="match status" value="1"/>
</dbReference>
<name>A0A2P1PLN2_9GAMM</name>
<accession>A0A2P1PLN2</accession>
<dbReference type="OrthoDB" id="9802649at2"/>
<organism evidence="2 3">
    <name type="scientific">Ahniella affigens</name>
    <dbReference type="NCBI Taxonomy" id="2021234"/>
    <lineage>
        <taxon>Bacteria</taxon>
        <taxon>Pseudomonadati</taxon>
        <taxon>Pseudomonadota</taxon>
        <taxon>Gammaproteobacteria</taxon>
        <taxon>Lysobacterales</taxon>
        <taxon>Rhodanobacteraceae</taxon>
        <taxon>Ahniella</taxon>
    </lineage>
</organism>
<dbReference type="EMBL" id="CP027860">
    <property type="protein sequence ID" value="AVP95736.1"/>
    <property type="molecule type" value="Genomic_DNA"/>
</dbReference>
<keyword evidence="3" id="KW-1185">Reference proteome</keyword>
<dbReference type="KEGG" id="xba:C7S18_00345"/>
<reference evidence="2 3" key="1">
    <citation type="submission" date="2018-03" db="EMBL/GenBank/DDBJ databases">
        <title>Ahniella affigens gen. nov., sp. nov., a gammaproteobacterium isolated from sandy soil near a stream.</title>
        <authorList>
            <person name="Ko Y."/>
            <person name="Kim J.-H."/>
        </authorList>
    </citation>
    <scope>NUCLEOTIDE SEQUENCE [LARGE SCALE GENOMIC DNA]</scope>
    <source>
        <strain evidence="2 3">D13</strain>
    </source>
</reference>
<dbReference type="InterPro" id="IPR050834">
    <property type="entry name" value="Glycosyltransf_2"/>
</dbReference>
<dbReference type="SUPFAM" id="SSF53448">
    <property type="entry name" value="Nucleotide-diphospho-sugar transferases"/>
    <property type="match status" value="1"/>
</dbReference>
<dbReference type="AlphaFoldDB" id="A0A2P1PLN2"/>
<feature type="domain" description="Glycosyltransferase 2-like" evidence="1">
    <location>
        <begin position="82"/>
        <end position="203"/>
    </location>
</feature>
<evidence type="ECO:0000313" key="3">
    <source>
        <dbReference type="Proteomes" id="UP000241074"/>
    </source>
</evidence>
<dbReference type="InterPro" id="IPR001173">
    <property type="entry name" value="Glyco_trans_2-like"/>
</dbReference>
<dbReference type="PANTHER" id="PTHR43685:SF2">
    <property type="entry name" value="GLYCOSYLTRANSFERASE 2-LIKE DOMAIN-CONTAINING PROTEIN"/>
    <property type="match status" value="1"/>
</dbReference>
<evidence type="ECO:0000259" key="1">
    <source>
        <dbReference type="Pfam" id="PF00535"/>
    </source>
</evidence>
<protein>
    <recommendedName>
        <fullName evidence="1">Glycosyltransferase 2-like domain-containing protein</fullName>
    </recommendedName>
</protein>
<dbReference type="Proteomes" id="UP000241074">
    <property type="component" value="Chromosome"/>
</dbReference>
<proteinExistence type="predicted"/>
<evidence type="ECO:0000313" key="2">
    <source>
        <dbReference type="EMBL" id="AVP95736.1"/>
    </source>
</evidence>
<sequence>MAPIGRGRMVVLHVSGLSRPTRFRVWRRSHALGGHDALLERTLSGAGRVPWFAGRDHQRASGSRPAVSGAGAAMTGEPPRISIVVPLYNKAAYIGDTIAALANQAPPPAELIIVDDASTDDSVERCRQALTEFAKPLSETRQQLILSERNSGPSHARNRGLQDATGDWIGFQDADDCYTPGALNRIRRAIRACDPTMLVLGYQSDPAGEHFPDLAALEGECAALECGLQQLRTPLLTVTGPDFFMGRASNVMIRREHLRGLWFDETATLNEGIDFWYRVLRSVLATTPDARIGLLTEPMIRFRILPDSLSHQARHRWQDLPPPPSIARYLDSTDPFDQRLIRTLAARWTEYADWSLKDASEQRAFFAAHATLLQRVALRASSRGEA</sequence>
<dbReference type="Gene3D" id="3.90.550.10">
    <property type="entry name" value="Spore Coat Polysaccharide Biosynthesis Protein SpsA, Chain A"/>
    <property type="match status" value="1"/>
</dbReference>
<dbReference type="PANTHER" id="PTHR43685">
    <property type="entry name" value="GLYCOSYLTRANSFERASE"/>
    <property type="match status" value="1"/>
</dbReference>
<reference evidence="2 3" key="2">
    <citation type="submission" date="2018-03" db="EMBL/GenBank/DDBJ databases">
        <authorList>
            <person name="Keele B.F."/>
        </authorList>
    </citation>
    <scope>NUCLEOTIDE SEQUENCE [LARGE SCALE GENOMIC DNA]</scope>
    <source>
        <strain evidence="2 3">D13</strain>
    </source>
</reference>
<dbReference type="Pfam" id="PF00535">
    <property type="entry name" value="Glycos_transf_2"/>
    <property type="match status" value="1"/>
</dbReference>